<dbReference type="EMBL" id="GBRH01175874">
    <property type="protein sequence ID" value="JAE22022.1"/>
    <property type="molecule type" value="Transcribed_RNA"/>
</dbReference>
<evidence type="ECO:0000256" key="3">
    <source>
        <dbReference type="ARBA" id="ARBA00022737"/>
    </source>
</evidence>
<accession>A0A0A9GBZ6</accession>
<evidence type="ECO:0000259" key="5">
    <source>
        <dbReference type="Pfam" id="PF08263"/>
    </source>
</evidence>
<sequence length="110" mass="11944">MLIILLLLLLFRTGIDHIHGWAVHDNSSDMLDLLDFKKAITSDPHGALSSWNTTTPFCQWNGVLCPWKHPGRVITLELAGHGLSGPVSSSLGCSGNSTSHRTLSLARCLL</sequence>
<keyword evidence="1" id="KW-0433">Leucine-rich repeat</keyword>
<evidence type="ECO:0000256" key="1">
    <source>
        <dbReference type="ARBA" id="ARBA00022614"/>
    </source>
</evidence>
<reference evidence="6" key="1">
    <citation type="submission" date="2014-09" db="EMBL/GenBank/DDBJ databases">
        <authorList>
            <person name="Magalhaes I.L.F."/>
            <person name="Oliveira U."/>
            <person name="Santos F.R."/>
            <person name="Vidigal T.H.D.A."/>
            <person name="Brescovit A.D."/>
            <person name="Santos A.J."/>
        </authorList>
    </citation>
    <scope>NUCLEOTIDE SEQUENCE</scope>
    <source>
        <tissue evidence="6">Shoot tissue taken approximately 20 cm above the soil surface</tissue>
    </source>
</reference>
<name>A0A0A9GBZ6_ARUDO</name>
<dbReference type="PANTHER" id="PTHR48060">
    <property type="entry name" value="DNA DAMAGE-REPAIR/TOLERATION PROTEIN DRT100"/>
    <property type="match status" value="1"/>
</dbReference>
<evidence type="ECO:0000256" key="4">
    <source>
        <dbReference type="SAM" id="SignalP"/>
    </source>
</evidence>
<dbReference type="InterPro" id="IPR013210">
    <property type="entry name" value="LRR_N_plant-typ"/>
</dbReference>
<organism evidence="6">
    <name type="scientific">Arundo donax</name>
    <name type="common">Giant reed</name>
    <name type="synonym">Donax arundinaceus</name>
    <dbReference type="NCBI Taxonomy" id="35708"/>
    <lineage>
        <taxon>Eukaryota</taxon>
        <taxon>Viridiplantae</taxon>
        <taxon>Streptophyta</taxon>
        <taxon>Embryophyta</taxon>
        <taxon>Tracheophyta</taxon>
        <taxon>Spermatophyta</taxon>
        <taxon>Magnoliopsida</taxon>
        <taxon>Liliopsida</taxon>
        <taxon>Poales</taxon>
        <taxon>Poaceae</taxon>
        <taxon>PACMAD clade</taxon>
        <taxon>Arundinoideae</taxon>
        <taxon>Arundineae</taxon>
        <taxon>Arundo</taxon>
    </lineage>
</organism>
<keyword evidence="3" id="KW-0677">Repeat</keyword>
<evidence type="ECO:0000256" key="2">
    <source>
        <dbReference type="ARBA" id="ARBA00022729"/>
    </source>
</evidence>
<dbReference type="InterPro" id="IPR032675">
    <property type="entry name" value="LRR_dom_sf"/>
</dbReference>
<dbReference type="Pfam" id="PF08263">
    <property type="entry name" value="LRRNT_2"/>
    <property type="match status" value="1"/>
</dbReference>
<dbReference type="PANTHER" id="PTHR48060:SF21">
    <property type="entry name" value="L DOMAIN-LIKE PROTEIN"/>
    <property type="match status" value="1"/>
</dbReference>
<dbReference type="Gene3D" id="3.80.10.10">
    <property type="entry name" value="Ribonuclease Inhibitor"/>
    <property type="match status" value="1"/>
</dbReference>
<feature type="domain" description="Leucine-rich repeat-containing N-terminal plant-type" evidence="5">
    <location>
        <begin position="28"/>
        <end position="65"/>
    </location>
</feature>
<evidence type="ECO:0000313" key="6">
    <source>
        <dbReference type="EMBL" id="JAE22022.1"/>
    </source>
</evidence>
<reference evidence="6" key="2">
    <citation type="journal article" date="2015" name="Data Brief">
        <title>Shoot transcriptome of the giant reed, Arundo donax.</title>
        <authorList>
            <person name="Barrero R.A."/>
            <person name="Guerrero F.D."/>
            <person name="Moolhuijzen P."/>
            <person name="Goolsby J.A."/>
            <person name="Tidwell J."/>
            <person name="Bellgard S.E."/>
            <person name="Bellgard M.I."/>
        </authorList>
    </citation>
    <scope>NUCLEOTIDE SEQUENCE</scope>
    <source>
        <tissue evidence="6">Shoot tissue taken approximately 20 cm above the soil surface</tissue>
    </source>
</reference>
<dbReference type="AlphaFoldDB" id="A0A0A9GBZ6"/>
<dbReference type="InterPro" id="IPR053211">
    <property type="entry name" value="DNA_repair-toleration"/>
</dbReference>
<feature type="signal peptide" evidence="4">
    <location>
        <begin position="1"/>
        <end position="20"/>
    </location>
</feature>
<protein>
    <recommendedName>
        <fullName evidence="5">Leucine-rich repeat-containing N-terminal plant-type domain-containing protein</fullName>
    </recommendedName>
</protein>
<feature type="chain" id="PRO_5002065020" description="Leucine-rich repeat-containing N-terminal plant-type domain-containing protein" evidence="4">
    <location>
        <begin position="21"/>
        <end position="110"/>
    </location>
</feature>
<keyword evidence="2 4" id="KW-0732">Signal</keyword>
<proteinExistence type="predicted"/>